<dbReference type="EMBL" id="VBOU01000058">
    <property type="protein sequence ID" value="TMQ54701.1"/>
    <property type="molecule type" value="Genomic_DNA"/>
</dbReference>
<comment type="caution">
    <text evidence="1">The sequence shown here is derived from an EMBL/GenBank/DDBJ whole genome shotgun (WGS) entry which is preliminary data.</text>
</comment>
<proteinExistence type="predicted"/>
<dbReference type="AlphaFoldDB" id="A0A538STM8"/>
<organism evidence="1 2">
    <name type="scientific">Eiseniibacteriota bacterium</name>
    <dbReference type="NCBI Taxonomy" id="2212470"/>
    <lineage>
        <taxon>Bacteria</taxon>
        <taxon>Candidatus Eiseniibacteriota</taxon>
    </lineage>
</organism>
<reference evidence="1 2" key="1">
    <citation type="journal article" date="2019" name="Nat. Microbiol.">
        <title>Mediterranean grassland soil C-N compound turnover is dependent on rainfall and depth, and is mediated by genomically divergent microorganisms.</title>
        <authorList>
            <person name="Diamond S."/>
            <person name="Andeer P.F."/>
            <person name="Li Z."/>
            <person name="Crits-Christoph A."/>
            <person name="Burstein D."/>
            <person name="Anantharaman K."/>
            <person name="Lane K.R."/>
            <person name="Thomas B.C."/>
            <person name="Pan C."/>
            <person name="Northen T.R."/>
            <person name="Banfield J.F."/>
        </authorList>
    </citation>
    <scope>NUCLEOTIDE SEQUENCE [LARGE SCALE GENOMIC DNA]</scope>
    <source>
        <strain evidence="1">WS_4</strain>
    </source>
</reference>
<protein>
    <submittedName>
        <fullName evidence="1">Uncharacterized protein</fullName>
    </submittedName>
</protein>
<evidence type="ECO:0000313" key="2">
    <source>
        <dbReference type="Proteomes" id="UP000319829"/>
    </source>
</evidence>
<sequence length="225" mass="25775">MIARYLAELNRVESVRGRTSIEPLFALTDTLQEYLFYGELLENRNWSQKEHPPTMEDLSESEYAELSKQLRGILLNRDEVVIAEPDSSTFLPLARRKGLKPDRDFMDVYFMTRPCAWPAYVVQETDYSGCDDYGTGKIVTLYGEWRRYRSAHPKNYVSAATQQLEEIQNSLADPGSPCGGPDSVTRELQQFLSRFPNDPITPKVRDVLNAIQQGRSNIRFPRGSN</sequence>
<evidence type="ECO:0000313" key="1">
    <source>
        <dbReference type="EMBL" id="TMQ54701.1"/>
    </source>
</evidence>
<dbReference type="Proteomes" id="UP000319829">
    <property type="component" value="Unassembled WGS sequence"/>
</dbReference>
<accession>A0A538STM8</accession>
<gene>
    <name evidence="1" type="ORF">E6K74_05265</name>
</gene>
<name>A0A538STM8_UNCEI</name>